<name>A0A511N184_DEIC1</name>
<dbReference type="OrthoDB" id="9800666at2"/>
<dbReference type="GO" id="GO:0043448">
    <property type="term" value="P:alkane catabolic process"/>
    <property type="evidence" value="ECO:0007669"/>
    <property type="project" value="TreeGrafter"/>
</dbReference>
<feature type="signal peptide" evidence="1">
    <location>
        <begin position="1"/>
        <end position="18"/>
    </location>
</feature>
<evidence type="ECO:0008006" key="4">
    <source>
        <dbReference type="Google" id="ProtNLM"/>
    </source>
</evidence>
<dbReference type="InterPro" id="IPR005297">
    <property type="entry name" value="Lipoprotein_repeat"/>
</dbReference>
<dbReference type="AlphaFoldDB" id="A0A511N184"/>
<accession>A0A511N184</accession>
<protein>
    <recommendedName>
        <fullName evidence="4">Lipoprotein</fullName>
    </recommendedName>
</protein>
<dbReference type="PANTHER" id="PTHR39335:SF1">
    <property type="entry name" value="BLL4220 PROTEIN"/>
    <property type="match status" value="1"/>
</dbReference>
<feature type="chain" id="PRO_5022123070" description="Lipoprotein" evidence="1">
    <location>
        <begin position="19"/>
        <end position="238"/>
    </location>
</feature>
<dbReference type="Pfam" id="PF03640">
    <property type="entry name" value="Lipoprotein_15"/>
    <property type="match status" value="4"/>
</dbReference>
<dbReference type="EMBL" id="BJXB01000008">
    <property type="protein sequence ID" value="GEM46622.1"/>
    <property type="molecule type" value="Genomic_DNA"/>
</dbReference>
<organism evidence="2 3">
    <name type="scientific">Deinococcus cellulosilyticus (strain DSM 18568 / NBRC 106333 / KACC 11606 / 5516J-15)</name>
    <dbReference type="NCBI Taxonomy" id="1223518"/>
    <lineage>
        <taxon>Bacteria</taxon>
        <taxon>Thermotogati</taxon>
        <taxon>Deinococcota</taxon>
        <taxon>Deinococci</taxon>
        <taxon>Deinococcales</taxon>
        <taxon>Deinococcaceae</taxon>
        <taxon>Deinococcus</taxon>
    </lineage>
</organism>
<evidence type="ECO:0000256" key="1">
    <source>
        <dbReference type="SAM" id="SignalP"/>
    </source>
</evidence>
<dbReference type="PANTHER" id="PTHR39335">
    <property type="entry name" value="BLL4220 PROTEIN"/>
    <property type="match status" value="1"/>
</dbReference>
<proteinExistence type="predicted"/>
<evidence type="ECO:0000313" key="3">
    <source>
        <dbReference type="Proteomes" id="UP000321306"/>
    </source>
</evidence>
<dbReference type="Proteomes" id="UP000321306">
    <property type="component" value="Unassembled WGS sequence"/>
</dbReference>
<comment type="caution">
    <text evidence="2">The sequence shown here is derived from an EMBL/GenBank/DDBJ whole genome shotgun (WGS) entry which is preliminary data.</text>
</comment>
<sequence>MMKHFLSFALMTSALASASSLVQYHDDAKLGRILTDASGMTLYIFTRDTENTSNCYDQCAVNWPPLMVQDAKELPEEPGYGTTTRKDGALQVTYNGWPLYYWVKDQKAGDTTGQAVGNVWWVANQQPLITVQKDTAQGNVLAGPSNMTLYIFTKDEGTTSNCYDQCAVNWPPLLVSHGSQLMGTFKSRLGVTTRKDGALQVTIGGKPVYYWVKDQKAGDTTGHGVGNAWWVIQDEAAQ</sequence>
<gene>
    <name evidence="2" type="ORF">DC3_22570</name>
</gene>
<evidence type="ECO:0000313" key="2">
    <source>
        <dbReference type="EMBL" id="GEM46622.1"/>
    </source>
</evidence>
<keyword evidence="3" id="KW-1185">Reference proteome</keyword>
<dbReference type="RefSeq" id="WP_146884425.1">
    <property type="nucleotide sequence ID" value="NZ_BJXB01000008.1"/>
</dbReference>
<keyword evidence="1" id="KW-0732">Signal</keyword>
<reference evidence="2 3" key="1">
    <citation type="submission" date="2019-07" db="EMBL/GenBank/DDBJ databases">
        <title>Whole genome shotgun sequence of Deinococcus cellulosilyticus NBRC 106333.</title>
        <authorList>
            <person name="Hosoyama A."/>
            <person name="Uohara A."/>
            <person name="Ohji S."/>
            <person name="Ichikawa N."/>
        </authorList>
    </citation>
    <scope>NUCLEOTIDE SEQUENCE [LARGE SCALE GENOMIC DNA]</scope>
    <source>
        <strain evidence="2 3">NBRC 106333</strain>
    </source>
</reference>